<dbReference type="AlphaFoldDB" id="A0A1E7N9V1"/>
<dbReference type="PROSITE" id="PS00893">
    <property type="entry name" value="NUDIX_BOX"/>
    <property type="match status" value="1"/>
</dbReference>
<dbReference type="InterPro" id="IPR020476">
    <property type="entry name" value="Nudix_hydrolase"/>
</dbReference>
<accession>A0A1E7N9V1</accession>
<reference evidence="6" key="1">
    <citation type="submission" date="2016-08" db="EMBL/GenBank/DDBJ databases">
        <title>Sequencing, Assembly and Comparative Genomics of S. aureofaciens ATCC 10762.</title>
        <authorList>
            <person name="Gradnigo J.S."/>
            <person name="Johnson N."/>
            <person name="Somerville G.A."/>
        </authorList>
    </citation>
    <scope>NUCLEOTIDE SEQUENCE [LARGE SCALE GENOMIC DNA]</scope>
    <source>
        <strain evidence="6">ATCC 10762</strain>
    </source>
</reference>
<keyword evidence="3 4" id="KW-0378">Hydrolase</keyword>
<organism evidence="6 7">
    <name type="scientific">Kitasatospora aureofaciens</name>
    <name type="common">Streptomyces aureofaciens</name>
    <dbReference type="NCBI Taxonomy" id="1894"/>
    <lineage>
        <taxon>Bacteria</taxon>
        <taxon>Bacillati</taxon>
        <taxon>Actinomycetota</taxon>
        <taxon>Actinomycetes</taxon>
        <taxon>Kitasatosporales</taxon>
        <taxon>Streptomycetaceae</taxon>
        <taxon>Kitasatospora</taxon>
    </lineage>
</organism>
<dbReference type="InterPro" id="IPR000086">
    <property type="entry name" value="NUDIX_hydrolase_dom"/>
</dbReference>
<dbReference type="PROSITE" id="PS51462">
    <property type="entry name" value="NUDIX"/>
    <property type="match status" value="1"/>
</dbReference>
<dbReference type="Gene3D" id="3.90.79.10">
    <property type="entry name" value="Nucleoside Triphosphate Pyrophosphohydrolase"/>
    <property type="match status" value="1"/>
</dbReference>
<name>A0A1E7N9V1_KITAU</name>
<dbReference type="PRINTS" id="PR00502">
    <property type="entry name" value="NUDIXFAMILY"/>
</dbReference>
<comment type="cofactor">
    <cofactor evidence="1">
        <name>Mg(2+)</name>
        <dbReference type="ChEBI" id="CHEBI:18420"/>
    </cofactor>
</comment>
<evidence type="ECO:0000256" key="3">
    <source>
        <dbReference type="ARBA" id="ARBA00022801"/>
    </source>
</evidence>
<evidence type="ECO:0000313" key="7">
    <source>
        <dbReference type="Proteomes" id="UP000037395"/>
    </source>
</evidence>
<dbReference type="PANTHER" id="PTHR43046:SF16">
    <property type="entry name" value="ADP-RIBOSE PYROPHOSPHATASE YJHB-RELATED"/>
    <property type="match status" value="1"/>
</dbReference>
<dbReference type="PANTHER" id="PTHR43046">
    <property type="entry name" value="GDP-MANNOSE MANNOSYL HYDROLASE"/>
    <property type="match status" value="1"/>
</dbReference>
<dbReference type="EMBL" id="JPRF03000021">
    <property type="protein sequence ID" value="OEV37424.1"/>
    <property type="molecule type" value="Genomic_DNA"/>
</dbReference>
<sequence length="157" mass="17347">MIVHRELIDQARVDGYDAFCVGALIVRHGRLLMLRRAASDSWAGRWEPPGGGVETGESLAEALAREVQEEAGLAIASALYIGHLDYPAHENPLLPASRGFFFAAEEPPSRGPVRINQTEHDRFAWSRPDGVRSTRPDLRALVARRLALTSRSAPEPW</sequence>
<dbReference type="SUPFAM" id="SSF55811">
    <property type="entry name" value="Nudix"/>
    <property type="match status" value="1"/>
</dbReference>
<dbReference type="Proteomes" id="UP000037395">
    <property type="component" value="Unassembled WGS sequence"/>
</dbReference>
<dbReference type="InterPro" id="IPR020084">
    <property type="entry name" value="NUDIX_hydrolase_CS"/>
</dbReference>
<dbReference type="Pfam" id="PF00293">
    <property type="entry name" value="NUDIX"/>
    <property type="match status" value="1"/>
</dbReference>
<evidence type="ECO:0000313" key="6">
    <source>
        <dbReference type="EMBL" id="OEV37424.1"/>
    </source>
</evidence>
<proteinExistence type="inferred from homology"/>
<comment type="caution">
    <text evidence="6">The sequence shown here is derived from an EMBL/GenBank/DDBJ whole genome shotgun (WGS) entry which is preliminary data.</text>
</comment>
<keyword evidence="7" id="KW-1185">Reference proteome</keyword>
<dbReference type="GO" id="GO:0016787">
    <property type="term" value="F:hydrolase activity"/>
    <property type="evidence" value="ECO:0007669"/>
    <property type="project" value="UniProtKB-KW"/>
</dbReference>
<gene>
    <name evidence="6" type="ORF">HS99_0004550</name>
</gene>
<evidence type="ECO:0000256" key="1">
    <source>
        <dbReference type="ARBA" id="ARBA00001946"/>
    </source>
</evidence>
<dbReference type="CDD" id="cd02883">
    <property type="entry name" value="NUDIX_Hydrolase"/>
    <property type="match status" value="1"/>
</dbReference>
<evidence type="ECO:0000259" key="5">
    <source>
        <dbReference type="PROSITE" id="PS51462"/>
    </source>
</evidence>
<feature type="domain" description="Nudix hydrolase" evidence="5">
    <location>
        <begin position="16"/>
        <end position="148"/>
    </location>
</feature>
<evidence type="ECO:0000256" key="2">
    <source>
        <dbReference type="ARBA" id="ARBA00005582"/>
    </source>
</evidence>
<protein>
    <recommendedName>
        <fullName evidence="5">Nudix hydrolase domain-containing protein</fullName>
    </recommendedName>
</protein>
<comment type="similarity">
    <text evidence="2 4">Belongs to the Nudix hydrolase family.</text>
</comment>
<dbReference type="InterPro" id="IPR015797">
    <property type="entry name" value="NUDIX_hydrolase-like_dom_sf"/>
</dbReference>
<evidence type="ECO:0000256" key="4">
    <source>
        <dbReference type="RuleBase" id="RU003476"/>
    </source>
</evidence>